<organism evidence="7 8">
    <name type="scientific">Uncinocarpus reesii (strain UAMH 1704)</name>
    <dbReference type="NCBI Taxonomy" id="336963"/>
    <lineage>
        <taxon>Eukaryota</taxon>
        <taxon>Fungi</taxon>
        <taxon>Dikarya</taxon>
        <taxon>Ascomycota</taxon>
        <taxon>Pezizomycotina</taxon>
        <taxon>Eurotiomycetes</taxon>
        <taxon>Eurotiomycetidae</taxon>
        <taxon>Onygenales</taxon>
        <taxon>Onygenaceae</taxon>
        <taxon>Uncinocarpus</taxon>
    </lineage>
</organism>
<keyword evidence="8" id="KW-1185">Reference proteome</keyword>
<dbReference type="SUPFAM" id="SSF47113">
    <property type="entry name" value="Histone-fold"/>
    <property type="match status" value="1"/>
</dbReference>
<dbReference type="GO" id="GO:0031297">
    <property type="term" value="P:replication fork processing"/>
    <property type="evidence" value="ECO:0007669"/>
    <property type="project" value="TreeGrafter"/>
</dbReference>
<dbReference type="GO" id="GO:0003682">
    <property type="term" value="F:chromatin binding"/>
    <property type="evidence" value="ECO:0007669"/>
    <property type="project" value="TreeGrafter"/>
</dbReference>
<dbReference type="HOGENOM" id="CLU_024001_0_0_1"/>
<evidence type="ECO:0000313" key="7">
    <source>
        <dbReference type="EMBL" id="EEP75625.1"/>
    </source>
</evidence>
<dbReference type="eggNOG" id="ENOG502S8G5">
    <property type="taxonomic scope" value="Eukaryota"/>
</dbReference>
<evidence type="ECO:0000256" key="2">
    <source>
        <dbReference type="ARBA" id="ARBA00004286"/>
    </source>
</evidence>
<dbReference type="RefSeq" id="XP_002540958.1">
    <property type="nucleotide sequence ID" value="XM_002540912.1"/>
</dbReference>
<keyword evidence="3" id="KW-0158">Chromosome</keyword>
<dbReference type="EMBL" id="CH476615">
    <property type="protein sequence ID" value="EEP75625.1"/>
    <property type="molecule type" value="Genomic_DNA"/>
</dbReference>
<dbReference type="Proteomes" id="UP000002058">
    <property type="component" value="Unassembled WGS sequence"/>
</dbReference>
<feature type="region of interest" description="Disordered" evidence="5">
    <location>
        <begin position="169"/>
        <end position="210"/>
    </location>
</feature>
<dbReference type="KEGG" id="ure:UREG_00471"/>
<feature type="compositionally biased region" description="Low complexity" evidence="5">
    <location>
        <begin position="173"/>
        <end position="187"/>
    </location>
</feature>
<feature type="region of interest" description="Disordered" evidence="5">
    <location>
        <begin position="1"/>
        <end position="30"/>
    </location>
</feature>
<protein>
    <recommendedName>
        <fullName evidence="6">CENP-T/Histone H4 histone fold domain-containing protein</fullName>
    </recommendedName>
</protein>
<dbReference type="InParanoid" id="C4JE49"/>
<feature type="domain" description="CENP-T/Histone H4 histone fold" evidence="6">
    <location>
        <begin position="202"/>
        <end position="278"/>
    </location>
</feature>
<dbReference type="Gene3D" id="1.10.20.10">
    <property type="entry name" value="Histone, subunit A"/>
    <property type="match status" value="1"/>
</dbReference>
<dbReference type="AlphaFoldDB" id="C4JE49"/>
<evidence type="ECO:0000256" key="4">
    <source>
        <dbReference type="ARBA" id="ARBA00023242"/>
    </source>
</evidence>
<feature type="compositionally biased region" description="Acidic residues" evidence="5">
    <location>
        <begin position="1"/>
        <end position="14"/>
    </location>
</feature>
<proteinExistence type="predicted"/>
<keyword evidence="4" id="KW-0539">Nucleus</keyword>
<evidence type="ECO:0000256" key="3">
    <source>
        <dbReference type="ARBA" id="ARBA00022454"/>
    </source>
</evidence>
<dbReference type="STRING" id="336963.C4JE49"/>
<dbReference type="GO" id="GO:0005694">
    <property type="term" value="C:chromosome"/>
    <property type="evidence" value="ECO:0007669"/>
    <property type="project" value="UniProtKB-SubCell"/>
</dbReference>
<dbReference type="Pfam" id="PF15511">
    <property type="entry name" value="CENP-T_C"/>
    <property type="match status" value="1"/>
</dbReference>
<dbReference type="OrthoDB" id="10071681at2759"/>
<gene>
    <name evidence="7" type="ORF">UREG_00471</name>
</gene>
<dbReference type="GO" id="GO:0000712">
    <property type="term" value="P:resolution of meiotic recombination intermediates"/>
    <property type="evidence" value="ECO:0007669"/>
    <property type="project" value="TreeGrafter"/>
</dbReference>
<dbReference type="PANTHER" id="PTHR22980">
    <property type="entry name" value="CORTISTATIN"/>
    <property type="match status" value="1"/>
</dbReference>
<dbReference type="VEuPathDB" id="FungiDB:UREG_00471"/>
<name>C4JE49_UNCRE</name>
<dbReference type="InterPro" id="IPR009072">
    <property type="entry name" value="Histone-fold"/>
</dbReference>
<evidence type="ECO:0000259" key="6">
    <source>
        <dbReference type="Pfam" id="PF15511"/>
    </source>
</evidence>
<sequence length="278" mass="31008">MDEMIVPGQDDDGSPEIAPPRLSVLPDEDDFTQRSIEMPRRERAARDLATLSRYSLMSTRFSENFGDATRLEDTEEGLDFTAEQQTDNFVDDQLDVTIEEPTFDTGGETEDLRRFDLNFSFPTPDAPQHIENENEDFFLDATMPIADDASLSSGDDFGAEGLELAAPEMSRMASSPVPESSPEAEAPQTFQQDQDKQKLSRHGTPIPSLPRGIVKKLATRFARTGSGGKTRLSKETLSAIEQATDWFFEQASEDLTAFSKHSNRKTVDETDVIALMRR</sequence>
<dbReference type="GO" id="GO:0071821">
    <property type="term" value="C:FANCM-MHF complex"/>
    <property type="evidence" value="ECO:0007669"/>
    <property type="project" value="TreeGrafter"/>
</dbReference>
<evidence type="ECO:0000256" key="1">
    <source>
        <dbReference type="ARBA" id="ARBA00004123"/>
    </source>
</evidence>
<dbReference type="GO" id="GO:0046982">
    <property type="term" value="F:protein heterodimerization activity"/>
    <property type="evidence" value="ECO:0007669"/>
    <property type="project" value="InterPro"/>
</dbReference>
<dbReference type="CDD" id="cd22920">
    <property type="entry name" value="HFD_CENP-T"/>
    <property type="match status" value="1"/>
</dbReference>
<dbReference type="PANTHER" id="PTHR22980:SF5">
    <property type="entry name" value="CENP-T_HISTONE H4 HISTONE FOLD DOMAIN-CONTAINING PROTEIN"/>
    <property type="match status" value="1"/>
</dbReference>
<dbReference type="GeneID" id="8437269"/>
<reference evidence="8" key="1">
    <citation type="journal article" date="2009" name="Genome Res.">
        <title>Comparative genomic analyses of the human fungal pathogens Coccidioides and their relatives.</title>
        <authorList>
            <person name="Sharpton T.J."/>
            <person name="Stajich J.E."/>
            <person name="Rounsley S.D."/>
            <person name="Gardner M.J."/>
            <person name="Wortman J.R."/>
            <person name="Jordar V.S."/>
            <person name="Maiti R."/>
            <person name="Kodira C.D."/>
            <person name="Neafsey D.E."/>
            <person name="Zeng Q."/>
            <person name="Hung C.-Y."/>
            <person name="McMahan C."/>
            <person name="Muszewska A."/>
            <person name="Grynberg M."/>
            <person name="Mandel M.A."/>
            <person name="Kellner E.M."/>
            <person name="Barker B.M."/>
            <person name="Galgiani J.N."/>
            <person name="Orbach M.J."/>
            <person name="Kirkland T.N."/>
            <person name="Cole G.T."/>
            <person name="Henn M.R."/>
            <person name="Birren B.W."/>
            <person name="Taylor J.W."/>
        </authorList>
    </citation>
    <scope>NUCLEOTIDE SEQUENCE [LARGE SCALE GENOMIC DNA]</scope>
    <source>
        <strain evidence="8">UAMH 1704</strain>
    </source>
</reference>
<comment type="subcellular location">
    <subcellularLocation>
        <location evidence="2">Chromosome</location>
    </subcellularLocation>
    <subcellularLocation>
        <location evidence="1">Nucleus</location>
    </subcellularLocation>
</comment>
<accession>C4JE49</accession>
<evidence type="ECO:0000256" key="5">
    <source>
        <dbReference type="SAM" id="MobiDB-lite"/>
    </source>
</evidence>
<dbReference type="InterPro" id="IPR035425">
    <property type="entry name" value="CENP-T/H4_C"/>
</dbReference>
<evidence type="ECO:0000313" key="8">
    <source>
        <dbReference type="Proteomes" id="UP000002058"/>
    </source>
</evidence>